<dbReference type="InterPro" id="IPR001967">
    <property type="entry name" value="Peptidase_S11_N"/>
</dbReference>
<dbReference type="InterPro" id="IPR012338">
    <property type="entry name" value="Beta-lactam/transpept-like"/>
</dbReference>
<dbReference type="InterPro" id="IPR015956">
    <property type="entry name" value="Peniciliin-bd_prot_C_sf"/>
</dbReference>
<evidence type="ECO:0000256" key="9">
    <source>
        <dbReference type="ARBA" id="ARBA00022960"/>
    </source>
</evidence>
<evidence type="ECO:0000313" key="14">
    <source>
        <dbReference type="EMBL" id="SVC44215.1"/>
    </source>
</evidence>
<evidence type="ECO:0000256" key="5">
    <source>
        <dbReference type="ARBA" id="ARBA00022645"/>
    </source>
</evidence>
<dbReference type="PANTHER" id="PTHR21581">
    <property type="entry name" value="D-ALANYL-D-ALANINE CARBOXYPEPTIDASE"/>
    <property type="match status" value="1"/>
</dbReference>
<keyword evidence="8" id="KW-0378">Hydrolase</keyword>
<dbReference type="AlphaFoldDB" id="A0A382M883"/>
<dbReference type="SUPFAM" id="SSF69189">
    <property type="entry name" value="Penicillin-binding protein associated domain"/>
    <property type="match status" value="1"/>
</dbReference>
<dbReference type="GO" id="GO:0006508">
    <property type="term" value="P:proteolysis"/>
    <property type="evidence" value="ECO:0007669"/>
    <property type="project" value="UniProtKB-KW"/>
</dbReference>
<dbReference type="Pfam" id="PF07943">
    <property type="entry name" value="PBP5_C"/>
    <property type="match status" value="1"/>
</dbReference>
<comment type="pathway">
    <text evidence="2">Cell wall biogenesis; peptidoglycan biosynthesis.</text>
</comment>
<comment type="function">
    <text evidence="1">Removes C-terminal D-alanyl residues from sugar-peptide cell wall precursors.</text>
</comment>
<protein>
    <recommendedName>
        <fullName evidence="4">serine-type D-Ala-D-Ala carboxypeptidase</fullName>
        <ecNumber evidence="4">3.4.16.4</ecNumber>
    </recommendedName>
</protein>
<dbReference type="GO" id="GO:0009252">
    <property type="term" value="P:peptidoglycan biosynthetic process"/>
    <property type="evidence" value="ECO:0007669"/>
    <property type="project" value="UniProtKB-UniPathway"/>
</dbReference>
<evidence type="ECO:0000256" key="4">
    <source>
        <dbReference type="ARBA" id="ARBA00012448"/>
    </source>
</evidence>
<dbReference type="PRINTS" id="PR00725">
    <property type="entry name" value="DADACBPTASE1"/>
</dbReference>
<dbReference type="UniPathway" id="UPA00219"/>
<dbReference type="Pfam" id="PF00768">
    <property type="entry name" value="Peptidase_S11"/>
    <property type="match status" value="1"/>
</dbReference>
<proteinExistence type="inferred from homology"/>
<evidence type="ECO:0000256" key="2">
    <source>
        <dbReference type="ARBA" id="ARBA00004752"/>
    </source>
</evidence>
<dbReference type="InterPro" id="IPR012907">
    <property type="entry name" value="Peptidase_S11_C"/>
</dbReference>
<gene>
    <name evidence="14" type="ORF">METZ01_LOCUS297069</name>
</gene>
<dbReference type="Gene3D" id="2.60.410.10">
    <property type="entry name" value="D-Ala-D-Ala carboxypeptidase, C-terminal domain"/>
    <property type="match status" value="1"/>
</dbReference>
<evidence type="ECO:0000259" key="13">
    <source>
        <dbReference type="SMART" id="SM00936"/>
    </source>
</evidence>
<feature type="domain" description="Peptidase S11 D-Ala-D-Ala carboxypeptidase A C-terminal" evidence="13">
    <location>
        <begin position="242"/>
        <end position="332"/>
    </location>
</feature>
<dbReference type="SMART" id="SM00936">
    <property type="entry name" value="PBP5_C"/>
    <property type="match status" value="1"/>
</dbReference>
<dbReference type="InterPro" id="IPR037167">
    <property type="entry name" value="Peptidase_S11_C_sf"/>
</dbReference>
<keyword evidence="9" id="KW-0133">Cell shape</keyword>
<evidence type="ECO:0000256" key="10">
    <source>
        <dbReference type="ARBA" id="ARBA00022984"/>
    </source>
</evidence>
<keyword evidence="11" id="KW-0961">Cell wall biogenesis/degradation</keyword>
<dbReference type="SUPFAM" id="SSF56601">
    <property type="entry name" value="beta-lactamase/transpeptidase-like"/>
    <property type="match status" value="1"/>
</dbReference>
<dbReference type="Gene3D" id="3.40.710.10">
    <property type="entry name" value="DD-peptidase/beta-lactamase superfamily"/>
    <property type="match status" value="1"/>
</dbReference>
<keyword evidence="7" id="KW-0732">Signal</keyword>
<evidence type="ECO:0000256" key="6">
    <source>
        <dbReference type="ARBA" id="ARBA00022670"/>
    </source>
</evidence>
<evidence type="ECO:0000256" key="12">
    <source>
        <dbReference type="ARBA" id="ARBA00034000"/>
    </source>
</evidence>
<dbReference type="PANTHER" id="PTHR21581:SF6">
    <property type="entry name" value="TRAFFICKING PROTEIN PARTICLE COMPLEX SUBUNIT 12"/>
    <property type="match status" value="1"/>
</dbReference>
<dbReference type="GO" id="GO:0008360">
    <property type="term" value="P:regulation of cell shape"/>
    <property type="evidence" value="ECO:0007669"/>
    <property type="project" value="UniProtKB-KW"/>
</dbReference>
<comment type="catalytic activity">
    <reaction evidence="12">
        <text>Preferential cleavage: (Ac)2-L-Lys-D-Ala-|-D-Ala. Also transpeptidation of peptidyl-alanyl moieties that are N-acyl substituents of D-alanine.</text>
        <dbReference type="EC" id="3.4.16.4"/>
    </reaction>
</comment>
<sequence length="343" mass="37893">AILVEAESGTVLFAHNPDLQRSPASTQKLMLELVVMDLIKAGKFSLHDQIHVSRRAATTGGSQVFLAQGETFPLTELMEAIIIPSANDACVAVAEHLGGSVEGFVDLMNGRAQNLGLQNTHSVNVHGLDDTPKDNRNLTTARDLSKIGRALLIHPKVLEWSSIRYKPFRNGEFMLYTTNKLLGRFQGLDGLKTGYTQRAGSCLVATVKRHEMRLVSVILGARGEKIRDQETRRLLSWGFNTFSRVPIVKSGELMGKVAVDWGFEPDVRVHTKDTIFAVLSPEQEKKIERQVEMPSEFPAPIEGGAELGKLKISLGDSLLAELSIVAEKSVERMGLWDKLMTYF</sequence>
<dbReference type="GO" id="GO:0009002">
    <property type="term" value="F:serine-type D-Ala-D-Ala carboxypeptidase activity"/>
    <property type="evidence" value="ECO:0007669"/>
    <property type="project" value="UniProtKB-EC"/>
</dbReference>
<keyword evidence="6" id="KW-0645">Protease</keyword>
<feature type="non-terminal residue" evidence="14">
    <location>
        <position position="1"/>
    </location>
</feature>
<reference evidence="14" key="1">
    <citation type="submission" date="2018-05" db="EMBL/GenBank/DDBJ databases">
        <authorList>
            <person name="Lanie J.A."/>
            <person name="Ng W.-L."/>
            <person name="Kazmierczak K.M."/>
            <person name="Andrzejewski T.M."/>
            <person name="Davidsen T.M."/>
            <person name="Wayne K.J."/>
            <person name="Tettelin H."/>
            <person name="Glass J.I."/>
            <person name="Rusch D."/>
            <person name="Podicherti R."/>
            <person name="Tsui H.-C.T."/>
            <person name="Winkler M.E."/>
        </authorList>
    </citation>
    <scope>NUCLEOTIDE SEQUENCE</scope>
</reference>
<comment type="similarity">
    <text evidence="3">Belongs to the peptidase S11 family.</text>
</comment>
<evidence type="ECO:0000256" key="11">
    <source>
        <dbReference type="ARBA" id="ARBA00023316"/>
    </source>
</evidence>
<dbReference type="EMBL" id="UINC01091446">
    <property type="protein sequence ID" value="SVC44215.1"/>
    <property type="molecule type" value="Genomic_DNA"/>
</dbReference>
<dbReference type="EC" id="3.4.16.4" evidence="4"/>
<organism evidence="14">
    <name type="scientific">marine metagenome</name>
    <dbReference type="NCBI Taxonomy" id="408172"/>
    <lineage>
        <taxon>unclassified sequences</taxon>
        <taxon>metagenomes</taxon>
        <taxon>ecological metagenomes</taxon>
    </lineage>
</organism>
<evidence type="ECO:0000256" key="8">
    <source>
        <dbReference type="ARBA" id="ARBA00022801"/>
    </source>
</evidence>
<evidence type="ECO:0000256" key="3">
    <source>
        <dbReference type="ARBA" id="ARBA00007164"/>
    </source>
</evidence>
<keyword evidence="10" id="KW-0573">Peptidoglycan synthesis</keyword>
<evidence type="ECO:0000256" key="1">
    <source>
        <dbReference type="ARBA" id="ARBA00003217"/>
    </source>
</evidence>
<evidence type="ECO:0000256" key="7">
    <source>
        <dbReference type="ARBA" id="ARBA00022729"/>
    </source>
</evidence>
<accession>A0A382M883</accession>
<name>A0A382M883_9ZZZZ</name>
<keyword evidence="5" id="KW-0121">Carboxypeptidase</keyword>
<dbReference type="InterPro" id="IPR018044">
    <property type="entry name" value="Peptidase_S11"/>
</dbReference>
<dbReference type="GO" id="GO:0071555">
    <property type="term" value="P:cell wall organization"/>
    <property type="evidence" value="ECO:0007669"/>
    <property type="project" value="UniProtKB-KW"/>
</dbReference>